<dbReference type="OrthoDB" id="102271at2157"/>
<dbReference type="GeneID" id="33325397"/>
<reference evidence="2 3" key="1">
    <citation type="submission" date="2016-04" db="EMBL/GenBank/DDBJ databases">
        <title>Complete genome sequence of Thermococcus barossii type strain SHCK-94.</title>
        <authorList>
            <person name="Oger P.M."/>
        </authorList>
    </citation>
    <scope>NUCLEOTIDE SEQUENCE [LARGE SCALE GENOMIC DNA]</scope>
    <source>
        <strain evidence="2 3">SHCK-94</strain>
    </source>
</reference>
<dbReference type="KEGG" id="tbs:A3L01_01460"/>
<dbReference type="EMBL" id="CP015101">
    <property type="protein sequence ID" value="ASJ04097.1"/>
    <property type="molecule type" value="Genomic_DNA"/>
</dbReference>
<feature type="transmembrane region" description="Helical" evidence="1">
    <location>
        <begin position="309"/>
        <end position="330"/>
    </location>
</feature>
<keyword evidence="1" id="KW-0812">Transmembrane</keyword>
<protein>
    <submittedName>
        <fullName evidence="2">Uncharacterized protein</fullName>
    </submittedName>
</protein>
<organism evidence="2 3">
    <name type="scientific">Thermococcus barossii</name>
    <dbReference type="NCBI Taxonomy" id="54077"/>
    <lineage>
        <taxon>Archaea</taxon>
        <taxon>Methanobacteriati</taxon>
        <taxon>Methanobacteriota</taxon>
        <taxon>Thermococci</taxon>
        <taxon>Thermococcales</taxon>
        <taxon>Thermococcaceae</taxon>
        <taxon>Thermococcus</taxon>
    </lineage>
</organism>
<dbReference type="AlphaFoldDB" id="A0A2Z2MCC0"/>
<accession>A0A2Z2MCC0</accession>
<dbReference type="Proteomes" id="UP000250272">
    <property type="component" value="Chromosome"/>
</dbReference>
<gene>
    <name evidence="2" type="ORF">A3L01_01460</name>
</gene>
<keyword evidence="1" id="KW-0472">Membrane</keyword>
<name>A0A2Z2MCC0_9EURY</name>
<sequence length="337" mass="37255">MPMAKGIPFKVFIGFFVLTLFLPIPSVSAAYSGVKITTKVVPGDDDFFVETSAYGVYHPGDTLSAPNLTEDEFPWQSFMFYVSNGSSYIVWRGDFSSKFHGAFYSNGSWYLLLQGGYPLLRIDGKPFSRTYPYNSTYTSITVYRIENGCIEPTWVIPASSPGVFGSARLENSTIIMSSYSQASGRGFVVRVPLKSFERYISITNASAFADLLSAVGLPNGDVIIFFPELYYFRSNGTVYGGMFRNGGFIPIFRGNETYIFLYNGSLSAVPIVRVDLNLGKVFPEITAQYELRTCYQKNSTEVPVSRTPAGTALLSLGIGLVTGTIIGYLLKGWRRKS</sequence>
<dbReference type="RefSeq" id="WP_088864134.1">
    <property type="nucleotide sequence ID" value="NZ_CP015101.1"/>
</dbReference>
<keyword evidence="1" id="KW-1133">Transmembrane helix</keyword>
<keyword evidence="3" id="KW-1185">Reference proteome</keyword>
<evidence type="ECO:0000256" key="1">
    <source>
        <dbReference type="SAM" id="Phobius"/>
    </source>
</evidence>
<proteinExistence type="predicted"/>
<evidence type="ECO:0000313" key="2">
    <source>
        <dbReference type="EMBL" id="ASJ04097.1"/>
    </source>
</evidence>
<evidence type="ECO:0000313" key="3">
    <source>
        <dbReference type="Proteomes" id="UP000250272"/>
    </source>
</evidence>